<gene>
    <name evidence="10" type="ORF">Rsub_09573</name>
</gene>
<dbReference type="SUPFAM" id="SSF63712">
    <property type="entry name" value="Nicotinic receptor ligand binding domain-like"/>
    <property type="match status" value="1"/>
</dbReference>
<feature type="transmembrane region" description="Helical" evidence="6">
    <location>
        <begin position="321"/>
        <end position="342"/>
    </location>
</feature>
<feature type="region of interest" description="Disordered" evidence="5">
    <location>
        <begin position="31"/>
        <end position="51"/>
    </location>
</feature>
<accession>A0A2V0PC29</accession>
<evidence type="ECO:0000256" key="4">
    <source>
        <dbReference type="ARBA" id="ARBA00023136"/>
    </source>
</evidence>
<sequence>MRQRRGRAGVAVAALLAPLLLLAAPPAAWAKPQPAGGASGGDGGPAPAKAPVRAVNNTAADDIEPRSSIEGQIKEELLDGYDKMNYPWEEHGPCNVSLNIVFNKVLNVDLYGGVMRVSVWYRLRWNDPRLRWDGNATGVKDIFFDNMAQDQLEIWFPDVTLWNAATDISSTLGIKWPRVSSNGDIFWTRNGILEVACNFKGLEAYPFGRVSCELEVGSWAMAANKMDLWPFKEGATIGLSLTGEDGAQTVEYSLINATARRHVYGACAFPPCGDEWPVILFNLTLVRASVLYTFKILLPQIVLTMVAFSTFWLSPDCGERLGLAITVPLAVAVYDLLVFNSLPTSNRINFVSAMGLLAFLFSIAVLVLNALIIQLWFYREPSYFGGMVNIANTMLSYREQCVWVEVLRVLHDIKLAIVRQQRQLMAKNRPWKGGGKRQACASRPAAPRSLLASFCC</sequence>
<name>A0A2V0PC29_9CHLO</name>
<dbReference type="Pfam" id="PF02931">
    <property type="entry name" value="Neur_chan_LBD"/>
    <property type="match status" value="1"/>
</dbReference>
<evidence type="ECO:0000259" key="8">
    <source>
        <dbReference type="Pfam" id="PF02931"/>
    </source>
</evidence>
<evidence type="ECO:0000313" key="11">
    <source>
        <dbReference type="Proteomes" id="UP000247498"/>
    </source>
</evidence>
<dbReference type="InterPro" id="IPR038050">
    <property type="entry name" value="Neuro_actylchol_rec"/>
</dbReference>
<evidence type="ECO:0000256" key="6">
    <source>
        <dbReference type="SAM" id="Phobius"/>
    </source>
</evidence>
<dbReference type="InterPro" id="IPR006202">
    <property type="entry name" value="Neur_chan_lig-bd"/>
</dbReference>
<evidence type="ECO:0000259" key="9">
    <source>
        <dbReference type="Pfam" id="PF02932"/>
    </source>
</evidence>
<comment type="subcellular location">
    <subcellularLocation>
        <location evidence="1">Membrane</location>
        <topology evidence="1">Multi-pass membrane protein</topology>
    </subcellularLocation>
</comment>
<feature type="signal peptide" evidence="7">
    <location>
        <begin position="1"/>
        <end position="30"/>
    </location>
</feature>
<dbReference type="PANTHER" id="PTHR18945">
    <property type="entry name" value="NEUROTRANSMITTER GATED ION CHANNEL"/>
    <property type="match status" value="1"/>
</dbReference>
<dbReference type="STRING" id="307507.A0A2V0PC29"/>
<keyword evidence="4 6" id="KW-0472">Membrane</keyword>
<keyword evidence="3 6" id="KW-1133">Transmembrane helix</keyword>
<feature type="transmembrane region" description="Helical" evidence="6">
    <location>
        <begin position="354"/>
        <end position="377"/>
    </location>
</feature>
<organism evidence="10 11">
    <name type="scientific">Raphidocelis subcapitata</name>
    <dbReference type="NCBI Taxonomy" id="307507"/>
    <lineage>
        <taxon>Eukaryota</taxon>
        <taxon>Viridiplantae</taxon>
        <taxon>Chlorophyta</taxon>
        <taxon>core chlorophytes</taxon>
        <taxon>Chlorophyceae</taxon>
        <taxon>CS clade</taxon>
        <taxon>Sphaeropleales</taxon>
        <taxon>Selenastraceae</taxon>
        <taxon>Raphidocelis</taxon>
    </lineage>
</organism>
<keyword evidence="11" id="KW-1185">Reference proteome</keyword>
<feature type="chain" id="PRO_5016118898" evidence="7">
    <location>
        <begin position="31"/>
        <end position="456"/>
    </location>
</feature>
<dbReference type="GO" id="GO:0016020">
    <property type="term" value="C:membrane"/>
    <property type="evidence" value="ECO:0007669"/>
    <property type="project" value="UniProtKB-SubCell"/>
</dbReference>
<keyword evidence="7" id="KW-0732">Signal</keyword>
<dbReference type="SUPFAM" id="SSF90112">
    <property type="entry name" value="Neurotransmitter-gated ion-channel transmembrane pore"/>
    <property type="match status" value="1"/>
</dbReference>
<keyword evidence="2 6" id="KW-0812">Transmembrane</keyword>
<protein>
    <submittedName>
        <fullName evidence="10">Uncharacterized protein</fullName>
    </submittedName>
</protein>
<evidence type="ECO:0000256" key="1">
    <source>
        <dbReference type="ARBA" id="ARBA00004141"/>
    </source>
</evidence>
<evidence type="ECO:0000256" key="7">
    <source>
        <dbReference type="SAM" id="SignalP"/>
    </source>
</evidence>
<dbReference type="OrthoDB" id="5975154at2759"/>
<dbReference type="EMBL" id="BDRX01000098">
    <property type="protein sequence ID" value="GBF97408.1"/>
    <property type="molecule type" value="Genomic_DNA"/>
</dbReference>
<reference evidence="10 11" key="1">
    <citation type="journal article" date="2018" name="Sci. Rep.">
        <title>Raphidocelis subcapitata (=Pseudokirchneriella subcapitata) provides an insight into genome evolution and environmental adaptations in the Sphaeropleales.</title>
        <authorList>
            <person name="Suzuki S."/>
            <person name="Yamaguchi H."/>
            <person name="Nakajima N."/>
            <person name="Kawachi M."/>
        </authorList>
    </citation>
    <scope>NUCLEOTIDE SEQUENCE [LARGE SCALE GENOMIC DNA]</scope>
    <source>
        <strain evidence="10 11">NIES-35</strain>
    </source>
</reference>
<dbReference type="InterPro" id="IPR036734">
    <property type="entry name" value="Neur_chan_lig-bd_sf"/>
</dbReference>
<dbReference type="Proteomes" id="UP000247498">
    <property type="component" value="Unassembled WGS sequence"/>
</dbReference>
<proteinExistence type="predicted"/>
<dbReference type="InterPro" id="IPR036719">
    <property type="entry name" value="Neuro-gated_channel_TM_sf"/>
</dbReference>
<dbReference type="Pfam" id="PF02932">
    <property type="entry name" value="Neur_chan_memb"/>
    <property type="match status" value="1"/>
</dbReference>
<evidence type="ECO:0000256" key="3">
    <source>
        <dbReference type="ARBA" id="ARBA00022989"/>
    </source>
</evidence>
<dbReference type="InParanoid" id="A0A2V0PC29"/>
<dbReference type="GO" id="GO:0005230">
    <property type="term" value="F:extracellular ligand-gated monoatomic ion channel activity"/>
    <property type="evidence" value="ECO:0007669"/>
    <property type="project" value="InterPro"/>
</dbReference>
<evidence type="ECO:0000256" key="2">
    <source>
        <dbReference type="ARBA" id="ARBA00022692"/>
    </source>
</evidence>
<dbReference type="Gene3D" id="1.20.58.390">
    <property type="entry name" value="Neurotransmitter-gated ion-channel transmembrane domain"/>
    <property type="match status" value="1"/>
</dbReference>
<feature type="transmembrane region" description="Helical" evidence="6">
    <location>
        <begin position="296"/>
        <end position="314"/>
    </location>
</feature>
<feature type="domain" description="Neurotransmitter-gated ion-channel ligand-binding" evidence="8">
    <location>
        <begin position="72"/>
        <end position="287"/>
    </location>
</feature>
<dbReference type="GO" id="GO:0004888">
    <property type="term" value="F:transmembrane signaling receptor activity"/>
    <property type="evidence" value="ECO:0007669"/>
    <property type="project" value="InterPro"/>
</dbReference>
<comment type="caution">
    <text evidence="10">The sequence shown here is derived from an EMBL/GenBank/DDBJ whole genome shotgun (WGS) entry which is preliminary data.</text>
</comment>
<dbReference type="AlphaFoldDB" id="A0A2V0PC29"/>
<dbReference type="CDD" id="cd18989">
    <property type="entry name" value="LGIC_ECD_cation"/>
    <property type="match status" value="1"/>
</dbReference>
<evidence type="ECO:0000313" key="10">
    <source>
        <dbReference type="EMBL" id="GBF97408.1"/>
    </source>
</evidence>
<dbReference type="InterPro" id="IPR006029">
    <property type="entry name" value="Neurotrans-gated_channel_TM"/>
</dbReference>
<evidence type="ECO:0000256" key="5">
    <source>
        <dbReference type="SAM" id="MobiDB-lite"/>
    </source>
</evidence>
<feature type="domain" description="Neurotransmitter-gated ion-channel transmembrane" evidence="9">
    <location>
        <begin position="296"/>
        <end position="382"/>
    </location>
</feature>
<dbReference type="Gene3D" id="2.70.170.10">
    <property type="entry name" value="Neurotransmitter-gated ion-channel ligand-binding domain"/>
    <property type="match status" value="1"/>
</dbReference>
<dbReference type="CDD" id="cd19051">
    <property type="entry name" value="LGIC_TM_cation"/>
    <property type="match status" value="1"/>
</dbReference>
<dbReference type="InterPro" id="IPR006201">
    <property type="entry name" value="Neur_channel"/>
</dbReference>